<reference evidence="1 2" key="1">
    <citation type="submission" date="2019-02" db="EMBL/GenBank/DDBJ databases">
        <title>Deep-cultivation of Planctomycetes and their phenomic and genomic characterization uncovers novel biology.</title>
        <authorList>
            <person name="Wiegand S."/>
            <person name="Jogler M."/>
            <person name="Boedeker C."/>
            <person name="Pinto D."/>
            <person name="Vollmers J."/>
            <person name="Rivas-Marin E."/>
            <person name="Kohn T."/>
            <person name="Peeters S.H."/>
            <person name="Heuer A."/>
            <person name="Rast P."/>
            <person name="Oberbeckmann S."/>
            <person name="Bunk B."/>
            <person name="Jeske O."/>
            <person name="Meyerdierks A."/>
            <person name="Storesund J.E."/>
            <person name="Kallscheuer N."/>
            <person name="Luecker S."/>
            <person name="Lage O.M."/>
            <person name="Pohl T."/>
            <person name="Merkel B.J."/>
            <person name="Hornburger P."/>
            <person name="Mueller R.-W."/>
            <person name="Bruemmer F."/>
            <person name="Labrenz M."/>
            <person name="Spormann A.M."/>
            <person name="Op den Camp H."/>
            <person name="Overmann J."/>
            <person name="Amann R."/>
            <person name="Jetten M.S.M."/>
            <person name="Mascher T."/>
            <person name="Medema M.H."/>
            <person name="Devos D.P."/>
            <person name="Kaster A.-K."/>
            <person name="Ovreas L."/>
            <person name="Rohde M."/>
            <person name="Galperin M.Y."/>
            <person name="Jogler C."/>
        </authorList>
    </citation>
    <scope>NUCLEOTIDE SEQUENCE [LARGE SCALE GENOMIC DNA]</scope>
    <source>
        <strain evidence="1 2">Poly24</strain>
    </source>
</reference>
<dbReference type="KEGG" id="rcf:Poly24_54530"/>
<organism evidence="1 2">
    <name type="scientific">Rosistilla carotiformis</name>
    <dbReference type="NCBI Taxonomy" id="2528017"/>
    <lineage>
        <taxon>Bacteria</taxon>
        <taxon>Pseudomonadati</taxon>
        <taxon>Planctomycetota</taxon>
        <taxon>Planctomycetia</taxon>
        <taxon>Pirellulales</taxon>
        <taxon>Pirellulaceae</taxon>
        <taxon>Rosistilla</taxon>
    </lineage>
</organism>
<dbReference type="AlphaFoldDB" id="A0A518K1M2"/>
<dbReference type="Proteomes" id="UP000315082">
    <property type="component" value="Chromosome"/>
</dbReference>
<dbReference type="EMBL" id="CP036348">
    <property type="protein sequence ID" value="QDV71714.1"/>
    <property type="molecule type" value="Genomic_DNA"/>
</dbReference>
<accession>A0A518K1M2</accession>
<evidence type="ECO:0000313" key="1">
    <source>
        <dbReference type="EMBL" id="QDV71714.1"/>
    </source>
</evidence>
<evidence type="ECO:0000313" key="2">
    <source>
        <dbReference type="Proteomes" id="UP000315082"/>
    </source>
</evidence>
<proteinExistence type="predicted"/>
<gene>
    <name evidence="1" type="ORF">Poly24_54530</name>
</gene>
<keyword evidence="2" id="KW-1185">Reference proteome</keyword>
<name>A0A518K1M2_9BACT</name>
<protein>
    <submittedName>
        <fullName evidence="1">Uncharacterized protein</fullName>
    </submittedName>
</protein>
<sequence>MRSDRVEDATHGFLRISVAEGWPARYSCCNKNAVRFPRQEILLAWIPDPVAACGIDSAASVSSEETQRITPHWLVLSHSPRVKLPFENRIGIKP</sequence>